<feature type="compositionally biased region" description="Polar residues" evidence="1">
    <location>
        <begin position="946"/>
        <end position="966"/>
    </location>
</feature>
<feature type="region of interest" description="Disordered" evidence="1">
    <location>
        <begin position="1"/>
        <end position="199"/>
    </location>
</feature>
<feature type="region of interest" description="Disordered" evidence="1">
    <location>
        <begin position="439"/>
        <end position="458"/>
    </location>
</feature>
<evidence type="ECO:0000313" key="3">
    <source>
        <dbReference type="Proteomes" id="UP000006174"/>
    </source>
</evidence>
<sequence length="1172" mass="130599">MPTATRRNEAAASPSKRRPSAAARSESGYSRRSSVGSFKTATGTSDYTPAMSASQIDYDDEQDEEQAENENEAAIIPSRSDPDILSDDTDEAETISRHRDSPKGLVAAVRDHHDAASSSESEEAPAIFSKNPVSDSSTIHKSPPTSHDDAPSHDDLIEKRRPSHTYSSKSKPSRHELLTPDAALTPKGRADRKGVRASHASHLTLPYQHSDAGDYMDASRRLSKMTMSNYNPRSRAPSRAASFMDADLPDMEMRDARYRSVSERGRASRSSRLMAPASLLDFGGSQRGASQRGPGSRYASSYIEPSSLRSPSKRDTLGSPAAGIHHRDSDRMSITSRGTARKPASVLSKMLDADTQVYPGTRIRKYIEPQLNEAMRRVMKQFTGHNMHDHRCNGYPIAVFVGATAIDTGSIIQPHVSGAVSLYFAPGHPKNMASLLPEQDRTPHHIPNPKAPTPASLSRRAELRSAITALHTIYELYRGRACAHVCIDSAYVAKAWGTWIPTWELKGWPGEDEEGEGDRERWEDEYYERRRSQRRAYDRSGTRYIDLPDPRDRERSRDGYASDGGRYRGSRVPPSPRRYDDRDDWLASDPYADGRRRRGGGGQPSPRRQGGRRGEEDYSSDEDDYHRRGGSRRYRDDDRDYRYSSADRSPPRRRTMRRAPGRRLVDEDLLRELADIRYEFARVERDRQGSAHLYLIDRTNNPADRMARAVAKSEGSLLSQQEDFDTRSEIGLHVDDARLSDEDEERLDPEEDDEWLETRNRFSTASKSTKGRCDGDRTRISSRDSNRGSIISNATGRLRQSASLPSGHLRGGPRRQLDTFAEEDEDDLAEDARSVRSVRTHRSERSRKSTRAEKERDDYLARQELINAEADPLARRSTMTSTTKRSASRASHLAPLSASSEHRGVVSSTRRSIDSRNGAAQMSTDLVSPADEASLRGSMDARRNNRISSMRSQPDMRSNGNGRSNVGSALASAAVFDGPEEEEYCPRRSIQIHQASSGGPRHPRSRMHSKRPSDYPEIDDLVPPSRMWDSGSVNSRNSIDSGRNASVAPGSAGSAGSVGKGFFSKKSRTAQARPQSPASEGKTAGGVGVGLFSNRSTPSLHRSPAPEDADYEWSKSSRKSINRYPKARHQRQWHSTTAHDYIDPTAQRCAWDSEHVAVKKGGFLSRMFARKK</sequence>
<dbReference type="Gene3D" id="3.30.420.10">
    <property type="entry name" value="Ribonuclease H-like superfamily/Ribonuclease H"/>
    <property type="match status" value="1"/>
</dbReference>
<dbReference type="InterPro" id="IPR036397">
    <property type="entry name" value="RNaseH_sf"/>
</dbReference>
<dbReference type="SUPFAM" id="SSF53098">
    <property type="entry name" value="Ribonuclease H-like"/>
    <property type="match status" value="1"/>
</dbReference>
<feature type="compositionally biased region" description="Basic residues" evidence="1">
    <location>
        <begin position="1001"/>
        <end position="1010"/>
    </location>
</feature>
<dbReference type="InterPro" id="IPR012337">
    <property type="entry name" value="RNaseH-like_sf"/>
</dbReference>
<dbReference type="eggNOG" id="ENOG502TEZI">
    <property type="taxonomic scope" value="Eukaryota"/>
</dbReference>
<feature type="region of interest" description="Disordered" evidence="1">
    <location>
        <begin position="982"/>
        <end position="1118"/>
    </location>
</feature>
<dbReference type="OMA" id="HVCIDSA"/>
<feature type="region of interest" description="Disordered" evidence="1">
    <location>
        <begin position="277"/>
        <end position="345"/>
    </location>
</feature>
<feature type="compositionally biased region" description="Polar residues" evidence="1">
    <location>
        <begin position="1031"/>
        <end position="1044"/>
    </location>
</feature>
<feature type="compositionally biased region" description="Polar residues" evidence="1">
    <location>
        <begin position="131"/>
        <end position="145"/>
    </location>
</feature>
<accession>I2G5B3</accession>
<feature type="compositionally biased region" description="Polar residues" evidence="1">
    <location>
        <begin position="28"/>
        <end position="55"/>
    </location>
</feature>
<reference evidence="2 3" key="1">
    <citation type="journal article" date="2012" name="Plant Cell">
        <title>Genome comparison of barley and maize smut fungi reveals targeted loss of RNA silencing components and species-specific presence of transposable elements.</title>
        <authorList>
            <person name="Laurie J.D."/>
            <person name="Ali S."/>
            <person name="Linning R."/>
            <person name="Mannhaupt G."/>
            <person name="Wong P."/>
            <person name="Gueldener U."/>
            <person name="Muensterkoetter M."/>
            <person name="Moore R."/>
            <person name="Kahmann R."/>
            <person name="Bakkeren G."/>
            <person name="Schirawski J."/>
        </authorList>
    </citation>
    <scope>NUCLEOTIDE SEQUENCE [LARGE SCALE GENOMIC DNA]</scope>
    <source>
        <strain evidence="3">Uh4875-4</strain>
    </source>
</reference>
<proteinExistence type="predicted"/>
<feature type="compositionally biased region" description="Low complexity" evidence="1">
    <location>
        <begin position="10"/>
        <end position="27"/>
    </location>
</feature>
<evidence type="ECO:0000313" key="2">
    <source>
        <dbReference type="EMBL" id="CCF54356.1"/>
    </source>
</evidence>
<dbReference type="OrthoDB" id="2554528at2759"/>
<feature type="compositionally biased region" description="Basic and acidic residues" evidence="1">
    <location>
        <begin position="841"/>
        <end position="861"/>
    </location>
</feature>
<feature type="compositionally biased region" description="Acidic residues" evidence="1">
    <location>
        <begin position="57"/>
        <end position="71"/>
    </location>
</feature>
<feature type="region of interest" description="Disordered" evidence="1">
    <location>
        <begin position="227"/>
        <end position="247"/>
    </location>
</feature>
<keyword evidence="3" id="KW-1185">Reference proteome</keyword>
<gene>
    <name evidence="2" type="ORF">UHOR_02076</name>
</gene>
<feature type="compositionally biased region" description="Acidic residues" evidence="1">
    <location>
        <begin position="741"/>
        <end position="755"/>
    </location>
</feature>
<feature type="compositionally biased region" description="Polar residues" evidence="1">
    <location>
        <begin position="787"/>
        <end position="804"/>
    </location>
</feature>
<feature type="compositionally biased region" description="Basic residues" evidence="1">
    <location>
        <begin position="651"/>
        <end position="660"/>
    </location>
</feature>
<feature type="compositionally biased region" description="Low complexity" evidence="1">
    <location>
        <begin position="1045"/>
        <end position="1062"/>
    </location>
</feature>
<feature type="compositionally biased region" description="Polar residues" evidence="1">
    <location>
        <begin position="1069"/>
        <end position="1078"/>
    </location>
</feature>
<feature type="compositionally biased region" description="Acidic residues" evidence="1">
    <location>
        <begin position="820"/>
        <end position="829"/>
    </location>
</feature>
<feature type="compositionally biased region" description="Basic and acidic residues" evidence="1">
    <location>
        <begin position="771"/>
        <end position="786"/>
    </location>
</feature>
<feature type="region of interest" description="Disordered" evidence="1">
    <location>
        <begin position="735"/>
        <end position="966"/>
    </location>
</feature>
<protein>
    <submittedName>
        <fullName evidence="2">Uncharacterized protein</fullName>
    </submittedName>
</protein>
<feature type="compositionally biased region" description="Basic and acidic residues" evidence="1">
    <location>
        <begin position="146"/>
        <end position="160"/>
    </location>
</feature>
<feature type="compositionally biased region" description="Acidic residues" evidence="1">
    <location>
        <begin position="84"/>
        <end position="93"/>
    </location>
</feature>
<feature type="compositionally biased region" description="Low complexity" evidence="1">
    <location>
        <begin position="875"/>
        <end position="891"/>
    </location>
</feature>
<dbReference type="HOGENOM" id="CLU_286689_0_0_1"/>
<dbReference type="Proteomes" id="UP000006174">
    <property type="component" value="Unassembled WGS sequence"/>
</dbReference>
<organism evidence="2 3">
    <name type="scientific">Ustilago hordei</name>
    <name type="common">Barley covered smut fungus</name>
    <dbReference type="NCBI Taxonomy" id="120017"/>
    <lineage>
        <taxon>Eukaryota</taxon>
        <taxon>Fungi</taxon>
        <taxon>Dikarya</taxon>
        <taxon>Basidiomycota</taxon>
        <taxon>Ustilaginomycotina</taxon>
        <taxon>Ustilaginomycetes</taxon>
        <taxon>Ustilaginales</taxon>
        <taxon>Ustilaginaceae</taxon>
        <taxon>Ustilago</taxon>
    </lineage>
</organism>
<feature type="region of interest" description="Disordered" evidence="1">
    <location>
        <begin position="510"/>
        <end position="660"/>
    </location>
</feature>
<dbReference type="GO" id="GO:0003676">
    <property type="term" value="F:nucleic acid binding"/>
    <property type="evidence" value="ECO:0007669"/>
    <property type="project" value="InterPro"/>
</dbReference>
<dbReference type="AlphaFoldDB" id="I2G5B3"/>
<feature type="compositionally biased region" description="Basic and acidic residues" evidence="1">
    <location>
        <begin position="518"/>
        <end position="560"/>
    </location>
</feature>
<dbReference type="EMBL" id="CAGI01000191">
    <property type="protein sequence ID" value="CCF54356.1"/>
    <property type="molecule type" value="Genomic_DNA"/>
</dbReference>
<comment type="caution">
    <text evidence="2">The sequence shown here is derived from an EMBL/GenBank/DDBJ whole genome shotgun (WGS) entry which is preliminary data.</text>
</comment>
<feature type="compositionally biased region" description="Basic and acidic residues" evidence="1">
    <location>
        <begin position="633"/>
        <end position="642"/>
    </location>
</feature>
<evidence type="ECO:0000256" key="1">
    <source>
        <dbReference type="SAM" id="MobiDB-lite"/>
    </source>
</evidence>
<name>I2G5B3_USTHO</name>